<comment type="caution">
    <text evidence="1">The sequence shown here is derived from an EMBL/GenBank/DDBJ whole genome shotgun (WGS) entry which is preliminary data.</text>
</comment>
<sequence length="565" mass="60897">MDEVLLLQDEEERNGEGGGGGGRGGRVLLKKGPWTAAEDAILVAYVEKHGEGNWNSLQKHSGLSRCGKSCRLRWANHLRPNLKKGAFTMDEERLIIQLHAKLGNKWARMAAQLPGRTDNEIKNYWNTRIKRRQRAGLPVYPPEVQSMHLLSPYVHSQGDATSVSSNTDSDGDALPSPKGQIPSLNHAMGGFSLPVVLCDIPLNAVPDNALIVPSPSVTEPLQAFSSPSESNCYLTEYKAMPFSQLSDAMTKCFELHHPKPHCKPALDSMLARGFPLEPDPGIDFQFPGVQPNYHGFASGSYSCFGLDSSLKQELPSGQSVEAAGSAGADASALISPFTPLSSSKILPSEAHTFEHVSNSGLLESLLQEAEAKQWNSHFTSQPKDLSSVQTLDDHTSANKTLRIEDSNAGTRFVSYAATAAIQPISSTQVYNWKNTSSSRPTLKPVIKLEESSGGLSWAYSDLESSTSPNYISLYEMGVSEWDDGPAPYAAETFAQPVAAEPENSSSSGLHSGNYRAGPTVAGHVLELGSCQWNNMPGACLIGDFAADWRPSIAATQHSVDTGAIF</sequence>
<accession>A0ACC2D8E5</accession>
<keyword evidence="2" id="KW-1185">Reference proteome</keyword>
<gene>
    <name evidence="1" type="ORF">O6H91_07G100600</name>
</gene>
<dbReference type="Proteomes" id="UP001162992">
    <property type="component" value="Chromosome 7"/>
</dbReference>
<name>A0ACC2D8E5_DIPCM</name>
<proteinExistence type="predicted"/>
<evidence type="ECO:0000313" key="2">
    <source>
        <dbReference type="Proteomes" id="UP001162992"/>
    </source>
</evidence>
<evidence type="ECO:0000313" key="1">
    <source>
        <dbReference type="EMBL" id="KAJ7550433.1"/>
    </source>
</evidence>
<dbReference type="EMBL" id="CM055098">
    <property type="protein sequence ID" value="KAJ7550433.1"/>
    <property type="molecule type" value="Genomic_DNA"/>
</dbReference>
<protein>
    <submittedName>
        <fullName evidence="1">Uncharacterized protein</fullName>
    </submittedName>
</protein>
<organism evidence="1 2">
    <name type="scientific">Diphasiastrum complanatum</name>
    <name type="common">Issler's clubmoss</name>
    <name type="synonym">Lycopodium complanatum</name>
    <dbReference type="NCBI Taxonomy" id="34168"/>
    <lineage>
        <taxon>Eukaryota</taxon>
        <taxon>Viridiplantae</taxon>
        <taxon>Streptophyta</taxon>
        <taxon>Embryophyta</taxon>
        <taxon>Tracheophyta</taxon>
        <taxon>Lycopodiopsida</taxon>
        <taxon>Lycopodiales</taxon>
        <taxon>Lycopodiaceae</taxon>
        <taxon>Lycopodioideae</taxon>
        <taxon>Diphasiastrum</taxon>
    </lineage>
</organism>
<reference evidence="2" key="1">
    <citation type="journal article" date="2024" name="Proc. Natl. Acad. Sci. U.S.A.">
        <title>Extraordinary preservation of gene collinearity over three hundred million years revealed in homosporous lycophytes.</title>
        <authorList>
            <person name="Li C."/>
            <person name="Wickell D."/>
            <person name="Kuo L.Y."/>
            <person name="Chen X."/>
            <person name="Nie B."/>
            <person name="Liao X."/>
            <person name="Peng D."/>
            <person name="Ji J."/>
            <person name="Jenkins J."/>
            <person name="Williams M."/>
            <person name="Shu S."/>
            <person name="Plott C."/>
            <person name="Barry K."/>
            <person name="Rajasekar S."/>
            <person name="Grimwood J."/>
            <person name="Han X."/>
            <person name="Sun S."/>
            <person name="Hou Z."/>
            <person name="He W."/>
            <person name="Dai G."/>
            <person name="Sun C."/>
            <person name="Schmutz J."/>
            <person name="Leebens-Mack J.H."/>
            <person name="Li F.W."/>
            <person name="Wang L."/>
        </authorList>
    </citation>
    <scope>NUCLEOTIDE SEQUENCE [LARGE SCALE GENOMIC DNA]</scope>
    <source>
        <strain evidence="2">cv. PW_Plant_1</strain>
    </source>
</reference>